<accession>A0A6J5R7T9</accession>
<gene>
    <name evidence="1" type="ORF">UFOVP1193_80</name>
</gene>
<reference evidence="1" key="1">
    <citation type="submission" date="2020-05" db="EMBL/GenBank/DDBJ databases">
        <authorList>
            <person name="Chiriac C."/>
            <person name="Salcher M."/>
            <person name="Ghai R."/>
            <person name="Kavagutti S V."/>
        </authorList>
    </citation>
    <scope>NUCLEOTIDE SEQUENCE</scope>
</reference>
<protein>
    <submittedName>
        <fullName evidence="1">Uncharacterized protein</fullName>
    </submittedName>
</protein>
<sequence>MAITTFQGPVRSLNGFYTQGPGSVINLPNATNTITLDVATYAGRIIRTNDATLVITLPSLNATADPVSSGPGSDPNTLNNMGVSFTFLVETAATTWKIITAASQFLAGSLLVIDTDTTDTVNGFASDSAATRSVNLNGTTKGGIVGSYVTVTALNSTMWAVSGVVIGSGTIVTPFAAS</sequence>
<evidence type="ECO:0000313" key="1">
    <source>
        <dbReference type="EMBL" id="CAB4190626.1"/>
    </source>
</evidence>
<organism evidence="1">
    <name type="scientific">uncultured Caudovirales phage</name>
    <dbReference type="NCBI Taxonomy" id="2100421"/>
    <lineage>
        <taxon>Viruses</taxon>
        <taxon>Duplodnaviria</taxon>
        <taxon>Heunggongvirae</taxon>
        <taxon>Uroviricota</taxon>
        <taxon>Caudoviricetes</taxon>
        <taxon>Peduoviridae</taxon>
        <taxon>Maltschvirus</taxon>
        <taxon>Maltschvirus maltsch</taxon>
    </lineage>
</organism>
<name>A0A6J5R7T9_9CAUD</name>
<dbReference type="EMBL" id="LR797156">
    <property type="protein sequence ID" value="CAB4190626.1"/>
    <property type="molecule type" value="Genomic_DNA"/>
</dbReference>
<proteinExistence type="predicted"/>